<evidence type="ECO:0000313" key="3">
    <source>
        <dbReference type="EMBL" id="KAF9475810.1"/>
    </source>
</evidence>
<feature type="region of interest" description="Disordered" evidence="1">
    <location>
        <begin position="1"/>
        <end position="33"/>
    </location>
</feature>
<name>A0A9P6CWM8_9AGAR</name>
<evidence type="ECO:0000256" key="2">
    <source>
        <dbReference type="SAM" id="Phobius"/>
    </source>
</evidence>
<keyword evidence="4" id="KW-1185">Reference proteome</keyword>
<keyword evidence="2" id="KW-0812">Transmembrane</keyword>
<reference evidence="3" key="1">
    <citation type="submission" date="2020-11" db="EMBL/GenBank/DDBJ databases">
        <authorList>
            <consortium name="DOE Joint Genome Institute"/>
            <person name="Ahrendt S."/>
            <person name="Riley R."/>
            <person name="Andreopoulos W."/>
            <person name="Labutti K."/>
            <person name="Pangilinan J."/>
            <person name="Ruiz-Duenas F.J."/>
            <person name="Barrasa J.M."/>
            <person name="Sanchez-Garcia M."/>
            <person name="Camarero S."/>
            <person name="Miyauchi S."/>
            <person name="Serrano A."/>
            <person name="Linde D."/>
            <person name="Babiker R."/>
            <person name="Drula E."/>
            <person name="Ayuso-Fernandez I."/>
            <person name="Pacheco R."/>
            <person name="Padilla G."/>
            <person name="Ferreira P."/>
            <person name="Barriuso J."/>
            <person name="Kellner H."/>
            <person name="Castanera R."/>
            <person name="Alfaro M."/>
            <person name="Ramirez L."/>
            <person name="Pisabarro A.G."/>
            <person name="Kuo A."/>
            <person name="Tritt A."/>
            <person name="Lipzen A."/>
            <person name="He G."/>
            <person name="Yan M."/>
            <person name="Ng V."/>
            <person name="Cullen D."/>
            <person name="Martin F."/>
            <person name="Rosso M.-N."/>
            <person name="Henrissat B."/>
            <person name="Hibbett D."/>
            <person name="Martinez A.T."/>
            <person name="Grigoriev I.V."/>
        </authorList>
    </citation>
    <scope>NUCLEOTIDE SEQUENCE</scope>
    <source>
        <strain evidence="3">CIRM-BRFM 674</strain>
    </source>
</reference>
<comment type="caution">
    <text evidence="3">The sequence shown here is derived from an EMBL/GenBank/DDBJ whole genome shotgun (WGS) entry which is preliminary data.</text>
</comment>
<dbReference type="Proteomes" id="UP000807469">
    <property type="component" value="Unassembled WGS sequence"/>
</dbReference>
<keyword evidence="2" id="KW-1133">Transmembrane helix</keyword>
<dbReference type="EMBL" id="MU155317">
    <property type="protein sequence ID" value="KAF9475810.1"/>
    <property type="molecule type" value="Genomic_DNA"/>
</dbReference>
<dbReference type="AlphaFoldDB" id="A0A9P6CWM8"/>
<proteinExistence type="predicted"/>
<keyword evidence="2" id="KW-0472">Membrane</keyword>
<evidence type="ECO:0000256" key="1">
    <source>
        <dbReference type="SAM" id="MobiDB-lite"/>
    </source>
</evidence>
<accession>A0A9P6CWM8</accession>
<evidence type="ECO:0000313" key="4">
    <source>
        <dbReference type="Proteomes" id="UP000807469"/>
    </source>
</evidence>
<organism evidence="3 4">
    <name type="scientific">Pholiota conissans</name>
    <dbReference type="NCBI Taxonomy" id="109636"/>
    <lineage>
        <taxon>Eukaryota</taxon>
        <taxon>Fungi</taxon>
        <taxon>Dikarya</taxon>
        <taxon>Basidiomycota</taxon>
        <taxon>Agaricomycotina</taxon>
        <taxon>Agaricomycetes</taxon>
        <taxon>Agaricomycetidae</taxon>
        <taxon>Agaricales</taxon>
        <taxon>Agaricineae</taxon>
        <taxon>Strophariaceae</taxon>
        <taxon>Pholiota</taxon>
    </lineage>
</organism>
<sequence>MSGYSILSKESPDLGEDAQDNGPLLGRDDSASEAPISPVDKKLVPIYSIVGAIIFLVILNVALGFANIWATHTIGAMYHATEIMPVEKLPRADQYRGLGKLSREYCPWYWKWKRAMNLAFRNYENVPKVYLEHTSLDNKIILGDAYASIYNKPGAGYVVVSHPTSTEMCIARSILNRDPVGEMGTPFLILSGESYGALGLPFP</sequence>
<protein>
    <submittedName>
        <fullName evidence="3">Uncharacterized protein</fullName>
    </submittedName>
</protein>
<gene>
    <name evidence="3" type="ORF">BDN70DRAFT_897853</name>
</gene>
<feature type="transmembrane region" description="Helical" evidence="2">
    <location>
        <begin position="46"/>
        <end position="70"/>
    </location>
</feature>